<dbReference type="EMBL" id="MFLA01000016">
    <property type="protein sequence ID" value="OGG59857.1"/>
    <property type="molecule type" value="Genomic_DNA"/>
</dbReference>
<evidence type="ECO:0000313" key="2">
    <source>
        <dbReference type="EMBL" id="OGG59857.1"/>
    </source>
</evidence>
<proteinExistence type="predicted"/>
<organism evidence="2 3">
    <name type="scientific">Candidatus Kaiserbacteria bacterium RIFCSPHIGHO2_01_FULL_56_24</name>
    <dbReference type="NCBI Taxonomy" id="1798487"/>
    <lineage>
        <taxon>Bacteria</taxon>
        <taxon>Candidatus Kaiseribacteriota</taxon>
    </lineage>
</organism>
<sequence length="167" mass="19602">MLLTRDGKFIRTDIWREGKYLDLWSVPHFLSGMVVGFSLFFLGFALNAALTIAFLVLVAYEMFEVIAQIEETRWNRILDVVVGMASFTPTFLLAPHFNQPYVIVLFIIVLALDGVLSFFGWQASQKASILEGKLRVEVTREKERFTKRRAVFRERWQARRDRHREER</sequence>
<keyword evidence="1" id="KW-1133">Transmembrane helix</keyword>
<gene>
    <name evidence="2" type="ORF">A2765_04705</name>
</gene>
<keyword evidence="1" id="KW-0472">Membrane</keyword>
<accession>A0A1F6DEW0</accession>
<feature type="transmembrane region" description="Helical" evidence="1">
    <location>
        <begin position="77"/>
        <end position="95"/>
    </location>
</feature>
<dbReference type="AlphaFoldDB" id="A0A1F6DEW0"/>
<comment type="caution">
    <text evidence="2">The sequence shown here is derived from an EMBL/GenBank/DDBJ whole genome shotgun (WGS) entry which is preliminary data.</text>
</comment>
<reference evidence="2 3" key="1">
    <citation type="journal article" date="2016" name="Nat. Commun.">
        <title>Thousands of microbial genomes shed light on interconnected biogeochemical processes in an aquifer system.</title>
        <authorList>
            <person name="Anantharaman K."/>
            <person name="Brown C.T."/>
            <person name="Hug L.A."/>
            <person name="Sharon I."/>
            <person name="Castelle C.J."/>
            <person name="Probst A.J."/>
            <person name="Thomas B.C."/>
            <person name="Singh A."/>
            <person name="Wilkins M.J."/>
            <person name="Karaoz U."/>
            <person name="Brodie E.L."/>
            <person name="Williams K.H."/>
            <person name="Hubbard S.S."/>
            <person name="Banfield J.F."/>
        </authorList>
    </citation>
    <scope>NUCLEOTIDE SEQUENCE [LARGE SCALE GENOMIC DNA]</scope>
</reference>
<keyword evidence="1" id="KW-0812">Transmembrane</keyword>
<protein>
    <submittedName>
        <fullName evidence="2">Uncharacterized protein</fullName>
    </submittedName>
</protein>
<name>A0A1F6DEW0_9BACT</name>
<evidence type="ECO:0000313" key="3">
    <source>
        <dbReference type="Proteomes" id="UP000176377"/>
    </source>
</evidence>
<feature type="transmembrane region" description="Helical" evidence="1">
    <location>
        <begin position="101"/>
        <end position="121"/>
    </location>
</feature>
<dbReference type="Proteomes" id="UP000176377">
    <property type="component" value="Unassembled WGS sequence"/>
</dbReference>
<evidence type="ECO:0000256" key="1">
    <source>
        <dbReference type="SAM" id="Phobius"/>
    </source>
</evidence>
<feature type="transmembrane region" description="Helical" evidence="1">
    <location>
        <begin position="29"/>
        <end position="57"/>
    </location>
</feature>